<dbReference type="Proteomes" id="UP000070444">
    <property type="component" value="Unassembled WGS sequence"/>
</dbReference>
<proteinExistence type="predicted"/>
<name>A0A137NQ08_CONC2</name>
<sequence>MQDVWATAAHETECLKSRAGTFSTIKTESTGGFNNSTLIDDSLVNYECFQHEVDLEGLTQIKSKIRSN</sequence>
<evidence type="ECO:0000313" key="2">
    <source>
        <dbReference type="Proteomes" id="UP000070444"/>
    </source>
</evidence>
<accession>A0A137NQ08</accession>
<evidence type="ECO:0000313" key="1">
    <source>
        <dbReference type="EMBL" id="KXN64821.1"/>
    </source>
</evidence>
<keyword evidence="2" id="KW-1185">Reference proteome</keyword>
<protein>
    <submittedName>
        <fullName evidence="1">Uncharacterized protein</fullName>
    </submittedName>
</protein>
<organism evidence="1 2">
    <name type="scientific">Conidiobolus coronatus (strain ATCC 28846 / CBS 209.66 / NRRL 28638)</name>
    <name type="common">Delacroixia coronata</name>
    <dbReference type="NCBI Taxonomy" id="796925"/>
    <lineage>
        <taxon>Eukaryota</taxon>
        <taxon>Fungi</taxon>
        <taxon>Fungi incertae sedis</taxon>
        <taxon>Zoopagomycota</taxon>
        <taxon>Entomophthoromycotina</taxon>
        <taxon>Entomophthoromycetes</taxon>
        <taxon>Entomophthorales</taxon>
        <taxon>Ancylistaceae</taxon>
        <taxon>Conidiobolus</taxon>
    </lineage>
</organism>
<gene>
    <name evidence="1" type="ORF">CONCODRAFT_20999</name>
</gene>
<dbReference type="EMBL" id="KQ965150">
    <property type="protein sequence ID" value="KXN64821.1"/>
    <property type="molecule type" value="Genomic_DNA"/>
</dbReference>
<reference evidence="1 2" key="1">
    <citation type="journal article" date="2015" name="Genome Biol. Evol.">
        <title>Phylogenomic analyses indicate that early fungi evolved digesting cell walls of algal ancestors of land plants.</title>
        <authorList>
            <person name="Chang Y."/>
            <person name="Wang S."/>
            <person name="Sekimoto S."/>
            <person name="Aerts A.L."/>
            <person name="Choi C."/>
            <person name="Clum A."/>
            <person name="LaButti K.M."/>
            <person name="Lindquist E.A."/>
            <person name="Yee Ngan C."/>
            <person name="Ohm R.A."/>
            <person name="Salamov A.A."/>
            <person name="Grigoriev I.V."/>
            <person name="Spatafora J.W."/>
            <person name="Berbee M.L."/>
        </authorList>
    </citation>
    <scope>NUCLEOTIDE SEQUENCE [LARGE SCALE GENOMIC DNA]</scope>
    <source>
        <strain evidence="1 2">NRRL 28638</strain>
    </source>
</reference>
<dbReference type="AlphaFoldDB" id="A0A137NQ08"/>